<accession>A0ABV8X2Q2</accession>
<keyword evidence="1" id="KW-0732">Signal</keyword>
<dbReference type="PROSITE" id="PS51257">
    <property type="entry name" value="PROKAR_LIPOPROTEIN"/>
    <property type="match status" value="1"/>
</dbReference>
<keyword evidence="3" id="KW-1185">Reference proteome</keyword>
<protein>
    <recommendedName>
        <fullName evidence="4">Lipoprotein</fullName>
    </recommendedName>
</protein>
<sequence>MKKMRIILLFLIFTIFTGCAGNNTENQVIPTDDSEYIENNQLTESTMEINQEEEPLPVDTTIDFFIDNQLVTIDTENIPILNTFLNTFKNRQVGINTMSLEKLPIEDLYLLSFNCNMLNCSYMLIDHTKPNKTILLDDFVQFKDMALSPTEEELLILLERSRSDYVILFNLVDWNQEDFKPSLNDYGDIRLSNPVWDNENQFTFDIVLPEDETMKQIIFRKDEKEIFED</sequence>
<evidence type="ECO:0008006" key="4">
    <source>
        <dbReference type="Google" id="ProtNLM"/>
    </source>
</evidence>
<name>A0ABV8X2Q2_9BACI</name>
<feature type="signal peptide" evidence="1">
    <location>
        <begin position="1"/>
        <end position="20"/>
    </location>
</feature>
<gene>
    <name evidence="2" type="ORF">ACFOY7_16855</name>
</gene>
<dbReference type="EMBL" id="JBHSDT010000008">
    <property type="protein sequence ID" value="MFC4404741.1"/>
    <property type="molecule type" value="Genomic_DNA"/>
</dbReference>
<evidence type="ECO:0000313" key="2">
    <source>
        <dbReference type="EMBL" id="MFC4404741.1"/>
    </source>
</evidence>
<dbReference type="RefSeq" id="WP_390253675.1">
    <property type="nucleotide sequence ID" value="NZ_JBHSDT010000008.1"/>
</dbReference>
<reference evidence="3" key="1">
    <citation type="journal article" date="2019" name="Int. J. Syst. Evol. Microbiol.">
        <title>The Global Catalogue of Microorganisms (GCM) 10K type strain sequencing project: providing services to taxonomists for standard genome sequencing and annotation.</title>
        <authorList>
            <consortium name="The Broad Institute Genomics Platform"/>
            <consortium name="The Broad Institute Genome Sequencing Center for Infectious Disease"/>
            <person name="Wu L."/>
            <person name="Ma J."/>
        </authorList>
    </citation>
    <scope>NUCLEOTIDE SEQUENCE [LARGE SCALE GENOMIC DNA]</scope>
    <source>
        <strain evidence="3">CCUG 37865</strain>
    </source>
</reference>
<dbReference type="Proteomes" id="UP001595882">
    <property type="component" value="Unassembled WGS sequence"/>
</dbReference>
<evidence type="ECO:0000313" key="3">
    <source>
        <dbReference type="Proteomes" id="UP001595882"/>
    </source>
</evidence>
<organism evidence="2 3">
    <name type="scientific">Gracilibacillus xinjiangensis</name>
    <dbReference type="NCBI Taxonomy" id="1193282"/>
    <lineage>
        <taxon>Bacteria</taxon>
        <taxon>Bacillati</taxon>
        <taxon>Bacillota</taxon>
        <taxon>Bacilli</taxon>
        <taxon>Bacillales</taxon>
        <taxon>Bacillaceae</taxon>
        <taxon>Gracilibacillus</taxon>
    </lineage>
</organism>
<feature type="chain" id="PRO_5045809763" description="Lipoprotein" evidence="1">
    <location>
        <begin position="21"/>
        <end position="229"/>
    </location>
</feature>
<comment type="caution">
    <text evidence="2">The sequence shown here is derived from an EMBL/GenBank/DDBJ whole genome shotgun (WGS) entry which is preliminary data.</text>
</comment>
<proteinExistence type="predicted"/>
<evidence type="ECO:0000256" key="1">
    <source>
        <dbReference type="SAM" id="SignalP"/>
    </source>
</evidence>